<organism evidence="18 19">
    <name type="scientific">Methylococcus geothermalis</name>
    <dbReference type="NCBI Taxonomy" id="2681310"/>
    <lineage>
        <taxon>Bacteria</taxon>
        <taxon>Pseudomonadati</taxon>
        <taxon>Pseudomonadota</taxon>
        <taxon>Gammaproteobacteria</taxon>
        <taxon>Methylococcales</taxon>
        <taxon>Methylococcaceae</taxon>
        <taxon>Methylococcus</taxon>
    </lineage>
</organism>
<evidence type="ECO:0000256" key="16">
    <source>
        <dbReference type="PIRSR" id="PIRSR004682-3"/>
    </source>
</evidence>
<dbReference type="GO" id="GO:0046872">
    <property type="term" value="F:metal ion binding"/>
    <property type="evidence" value="ECO:0007669"/>
    <property type="project" value="UniProtKB-KW"/>
</dbReference>
<evidence type="ECO:0000256" key="5">
    <source>
        <dbReference type="ARBA" id="ARBA00004708"/>
    </source>
</evidence>
<dbReference type="Gene3D" id="3.40.50.1000">
    <property type="entry name" value="HAD superfamily/HAD-like"/>
    <property type="match status" value="1"/>
</dbReference>
<comment type="cofactor">
    <cofactor evidence="3 17">
        <name>Zn(2+)</name>
        <dbReference type="ChEBI" id="CHEBI:29105"/>
    </cofactor>
</comment>
<feature type="binding site" evidence="17">
    <location>
        <position position="7"/>
    </location>
    <ligand>
        <name>Mg(2+)</name>
        <dbReference type="ChEBI" id="CHEBI:18420"/>
    </ligand>
</feature>
<dbReference type="KEGG" id="metu:GNH96_06890"/>
<evidence type="ECO:0000256" key="3">
    <source>
        <dbReference type="ARBA" id="ARBA00001947"/>
    </source>
</evidence>
<keyword evidence="7 14" id="KW-0963">Cytoplasm</keyword>
<feature type="active site" description="Nucleophile" evidence="15">
    <location>
        <position position="7"/>
    </location>
</feature>
<keyword evidence="19" id="KW-1185">Reference proteome</keyword>
<dbReference type="Pfam" id="PF13242">
    <property type="entry name" value="Hydrolase_like"/>
    <property type="match status" value="1"/>
</dbReference>
<evidence type="ECO:0000256" key="4">
    <source>
        <dbReference type="ARBA" id="ARBA00004496"/>
    </source>
</evidence>
<feature type="active site" description="Proton donor" evidence="15">
    <location>
        <position position="9"/>
    </location>
</feature>
<comment type="subcellular location">
    <subcellularLocation>
        <location evidence="4 14">Cytoplasm</location>
    </subcellularLocation>
</comment>
<dbReference type="RefSeq" id="WP_169603003.1">
    <property type="nucleotide sequence ID" value="NZ_CP046565.1"/>
</dbReference>
<dbReference type="FunFam" id="3.40.50.1000:FF:000168">
    <property type="entry name" value="D,D-heptose 1,7-bisphosphate phosphatase"/>
    <property type="match status" value="1"/>
</dbReference>
<accession>A0A858Q795</accession>
<comment type="subunit">
    <text evidence="6">Monomer.</text>
</comment>
<dbReference type="InterPro" id="IPR023214">
    <property type="entry name" value="HAD_sf"/>
</dbReference>
<dbReference type="InterPro" id="IPR006549">
    <property type="entry name" value="HAD-SF_hydro_IIIA"/>
</dbReference>
<feature type="binding site" evidence="17">
    <location>
        <position position="126"/>
    </location>
    <ligand>
        <name>Mg(2+)</name>
        <dbReference type="ChEBI" id="CHEBI:18420"/>
    </ligand>
</feature>
<evidence type="ECO:0000313" key="18">
    <source>
        <dbReference type="EMBL" id="QJD29719.1"/>
    </source>
</evidence>
<proteinExistence type="inferred from homology"/>
<dbReference type="GO" id="GO:0005975">
    <property type="term" value="P:carbohydrate metabolic process"/>
    <property type="evidence" value="ECO:0007669"/>
    <property type="project" value="InterPro"/>
</dbReference>
<evidence type="ECO:0000256" key="14">
    <source>
        <dbReference type="PIRNR" id="PIRNR004682"/>
    </source>
</evidence>
<comment type="similarity">
    <text evidence="13 14">Belongs to the gmhB family.</text>
</comment>
<feature type="site" description="Stabilizes the phosphoryl group" evidence="16">
    <location>
        <position position="101"/>
    </location>
</feature>
<evidence type="ECO:0000256" key="8">
    <source>
        <dbReference type="ARBA" id="ARBA00022723"/>
    </source>
</evidence>
<evidence type="ECO:0000256" key="10">
    <source>
        <dbReference type="ARBA" id="ARBA00022833"/>
    </source>
</evidence>
<keyword evidence="9 14" id="KW-0378">Hydrolase</keyword>
<keyword evidence="12 14" id="KW-0119">Carbohydrate metabolism</keyword>
<dbReference type="NCBIfam" id="NF006506">
    <property type="entry name" value="PRK08942.1"/>
    <property type="match status" value="1"/>
</dbReference>
<evidence type="ECO:0000256" key="11">
    <source>
        <dbReference type="ARBA" id="ARBA00022842"/>
    </source>
</evidence>
<feature type="binding site" evidence="17">
    <location>
        <position position="91"/>
    </location>
    <ligand>
        <name>Zn(2+)</name>
        <dbReference type="ChEBI" id="CHEBI:29105"/>
    </ligand>
</feature>
<evidence type="ECO:0000256" key="12">
    <source>
        <dbReference type="ARBA" id="ARBA00023277"/>
    </source>
</evidence>
<dbReference type="InterPro" id="IPR036412">
    <property type="entry name" value="HAD-like_sf"/>
</dbReference>
<evidence type="ECO:0000256" key="2">
    <source>
        <dbReference type="ARBA" id="ARBA00001946"/>
    </source>
</evidence>
<dbReference type="AlphaFoldDB" id="A0A858Q795"/>
<evidence type="ECO:0000256" key="9">
    <source>
        <dbReference type="ARBA" id="ARBA00022801"/>
    </source>
</evidence>
<reference evidence="19" key="1">
    <citation type="submission" date="2019-12" db="EMBL/GenBank/DDBJ databases">
        <authorList>
            <person name="Awala S.I."/>
            <person name="Rhee S.K."/>
        </authorList>
    </citation>
    <scope>NUCLEOTIDE SEQUENCE [LARGE SCALE GENOMIC DNA]</scope>
    <source>
        <strain evidence="19">IM1</strain>
    </source>
</reference>
<feature type="binding site" evidence="17">
    <location>
        <position position="99"/>
    </location>
    <ligand>
        <name>Zn(2+)</name>
        <dbReference type="ChEBI" id="CHEBI:29105"/>
    </ligand>
</feature>
<feature type="site" description="Stabilizes the phosphoryl group" evidence="16">
    <location>
        <position position="50"/>
    </location>
</feature>
<protein>
    <recommendedName>
        <fullName evidence="14">D,D-heptose 1,7-bisphosphate phosphatase</fullName>
        <ecNumber evidence="14">3.1.3.-</ecNumber>
    </recommendedName>
</protein>
<comment type="catalytic activity">
    <reaction evidence="1">
        <text>D-glycero-beta-D-manno-heptose 1,7-bisphosphate + H2O = D-glycero-beta-D-manno-heptose 1-phosphate + phosphate</text>
        <dbReference type="Rhea" id="RHEA:28518"/>
        <dbReference type="ChEBI" id="CHEBI:15377"/>
        <dbReference type="ChEBI" id="CHEBI:43474"/>
        <dbReference type="ChEBI" id="CHEBI:60208"/>
        <dbReference type="ChEBI" id="CHEBI:61593"/>
        <dbReference type="EC" id="3.1.3.82"/>
    </reaction>
</comment>
<dbReference type="GO" id="GO:0034200">
    <property type="term" value="F:D-glycero-beta-D-manno-heptose 1,7-bisphosphate 7-phosphatase activity"/>
    <property type="evidence" value="ECO:0007669"/>
    <property type="project" value="UniProtKB-EC"/>
</dbReference>
<dbReference type="PIRSF" id="PIRSF004682">
    <property type="entry name" value="GmhB"/>
    <property type="match status" value="1"/>
</dbReference>
<dbReference type="PANTHER" id="PTHR42891:SF1">
    <property type="entry name" value="D-GLYCERO-BETA-D-MANNO-HEPTOSE-1,7-BISPHOSPHATE 7-PHOSPHATASE"/>
    <property type="match status" value="1"/>
</dbReference>
<gene>
    <name evidence="18" type="primary">gmhB</name>
    <name evidence="18" type="ORF">GNH96_06890</name>
</gene>
<feature type="binding site" evidence="17">
    <location>
        <position position="97"/>
    </location>
    <ligand>
        <name>Zn(2+)</name>
        <dbReference type="ChEBI" id="CHEBI:29105"/>
    </ligand>
</feature>
<comment type="pathway">
    <text evidence="5">Nucleotide-sugar biosynthesis; ADP-L-glycero-beta-D-manno-heptose biosynthesis; ADP-L-glycero-beta-D-manno-heptose from D-glycero-beta-D-manno-heptose 7-phosphate: step 2/4.</text>
</comment>
<evidence type="ECO:0000256" key="1">
    <source>
        <dbReference type="ARBA" id="ARBA00001226"/>
    </source>
</evidence>
<dbReference type="EC" id="3.1.3.-" evidence="14"/>
<keyword evidence="8 17" id="KW-0479">Metal-binding</keyword>
<dbReference type="InterPro" id="IPR006543">
    <property type="entry name" value="Histidinol-phos"/>
</dbReference>
<evidence type="ECO:0000256" key="13">
    <source>
        <dbReference type="ARBA" id="ARBA00061616"/>
    </source>
</evidence>
<dbReference type="CDD" id="cd07503">
    <property type="entry name" value="HAD_HisB-N"/>
    <property type="match status" value="1"/>
</dbReference>
<dbReference type="NCBIfam" id="TIGR01662">
    <property type="entry name" value="HAD-SF-IIIA"/>
    <property type="match status" value="1"/>
</dbReference>
<dbReference type="SUPFAM" id="SSF56784">
    <property type="entry name" value="HAD-like"/>
    <property type="match status" value="1"/>
</dbReference>
<evidence type="ECO:0000313" key="19">
    <source>
        <dbReference type="Proteomes" id="UP000503004"/>
    </source>
</evidence>
<name>A0A858Q795_9GAMM</name>
<evidence type="ECO:0000256" key="15">
    <source>
        <dbReference type="PIRSR" id="PIRSR004682-1"/>
    </source>
</evidence>
<dbReference type="GO" id="GO:0005737">
    <property type="term" value="C:cytoplasm"/>
    <property type="evidence" value="ECO:0007669"/>
    <property type="project" value="UniProtKB-SubCell"/>
</dbReference>
<dbReference type="NCBIfam" id="TIGR01656">
    <property type="entry name" value="Histidinol-ppas"/>
    <property type="match status" value="1"/>
</dbReference>
<feature type="site" description="Contributes to substrate recognition" evidence="16">
    <location>
        <position position="100"/>
    </location>
</feature>
<dbReference type="PANTHER" id="PTHR42891">
    <property type="entry name" value="D-GLYCERO-BETA-D-MANNO-HEPTOSE-1,7-BISPHOSPHATE 7-PHOSPHATASE"/>
    <property type="match status" value="1"/>
</dbReference>
<dbReference type="EMBL" id="CP046565">
    <property type="protein sequence ID" value="QJD29719.1"/>
    <property type="molecule type" value="Genomic_DNA"/>
</dbReference>
<feature type="binding site" evidence="17">
    <location>
        <position position="89"/>
    </location>
    <ligand>
        <name>Zn(2+)</name>
        <dbReference type="ChEBI" id="CHEBI:29105"/>
    </ligand>
</feature>
<sequence>MRYVILDRDGVINEDSDDYIKSPEEWRPIPGSLDAIALLTRHGFRVVVLTNQSGIARRLFSPATLEAIHDKMRTAVREAGGEIFDVFLCPHGPEDMCGCRKPRPGLFRAFAEKYGVELAGVPAVGDSLRDIEAATAAGAAPMLVETGKGMRTLDRNPELDVPTFPNLYAAAQNIVFSQA</sequence>
<evidence type="ECO:0000256" key="6">
    <source>
        <dbReference type="ARBA" id="ARBA00011245"/>
    </source>
</evidence>
<dbReference type="InterPro" id="IPR004446">
    <property type="entry name" value="Heptose_bisP_phosphatase"/>
</dbReference>
<keyword evidence="10 17" id="KW-0862">Zinc</keyword>
<dbReference type="Proteomes" id="UP000503004">
    <property type="component" value="Chromosome"/>
</dbReference>
<comment type="cofactor">
    <cofactor evidence="2 17">
        <name>Mg(2+)</name>
        <dbReference type="ChEBI" id="CHEBI:18420"/>
    </cofactor>
</comment>
<keyword evidence="11 17" id="KW-0460">Magnesium</keyword>
<evidence type="ECO:0000256" key="17">
    <source>
        <dbReference type="PIRSR" id="PIRSR004682-4"/>
    </source>
</evidence>
<evidence type="ECO:0000256" key="7">
    <source>
        <dbReference type="ARBA" id="ARBA00022490"/>
    </source>
</evidence>
<feature type="binding site" evidence="17">
    <location>
        <position position="9"/>
    </location>
    <ligand>
        <name>Mg(2+)</name>
        <dbReference type="ChEBI" id="CHEBI:18420"/>
    </ligand>
</feature>